<reference evidence="1 2" key="1">
    <citation type="submission" date="2014-05" db="EMBL/GenBank/DDBJ databases">
        <title>Draft genome sequence of Amycolatopsis rifamycinica DSM 46095.</title>
        <authorList>
            <person name="Lal R."/>
            <person name="Saxena A."/>
            <person name="Kumari R."/>
            <person name="Mukherjee U."/>
            <person name="Singh P."/>
            <person name="Sangwan N."/>
            <person name="Mahato N.K."/>
        </authorList>
    </citation>
    <scope>NUCLEOTIDE SEQUENCE [LARGE SCALE GENOMIC DNA]</scope>
    <source>
        <strain evidence="1 2">DSM 46095</strain>
    </source>
</reference>
<dbReference type="RefSeq" id="WP_043780308.1">
    <property type="nucleotide sequence ID" value="NZ_JMQI01000027.1"/>
</dbReference>
<dbReference type="SUPFAM" id="SSF55961">
    <property type="entry name" value="Bet v1-like"/>
    <property type="match status" value="1"/>
</dbReference>
<evidence type="ECO:0008006" key="3">
    <source>
        <dbReference type="Google" id="ProtNLM"/>
    </source>
</evidence>
<dbReference type="EMBL" id="JMQI01000027">
    <property type="protein sequence ID" value="KDN21707.1"/>
    <property type="molecule type" value="Genomic_DNA"/>
</dbReference>
<comment type="caution">
    <text evidence="1">The sequence shown here is derived from an EMBL/GenBank/DDBJ whole genome shotgun (WGS) entry which is preliminary data.</text>
</comment>
<dbReference type="OrthoDB" id="6199084at2"/>
<dbReference type="Gene3D" id="3.30.530.20">
    <property type="match status" value="1"/>
</dbReference>
<dbReference type="Proteomes" id="UP000027345">
    <property type="component" value="Unassembled WGS sequence"/>
</dbReference>
<sequence length="184" mass="20730">MRPKPLYVETVIRTDLDTLWHHTQDPALHRRWDLRFTEIRPLDGLDGHFRYASRFLGVTVEGIGVSVASRDWPDGGRTSVLRFASADPLSLISAGAGFWRYTPVPGGVRFVTGFDYGTRWGRFGQLADRVFRPVFGWMTAWSFDRLRLWLETGVPPEAQPLTAPSAARCVRTRPRARVTAGASS</sequence>
<dbReference type="AlphaFoldDB" id="A0A066U7A6"/>
<evidence type="ECO:0000313" key="1">
    <source>
        <dbReference type="EMBL" id="KDN21707.1"/>
    </source>
</evidence>
<gene>
    <name evidence="1" type="ORF">DV20_14625</name>
</gene>
<protein>
    <recommendedName>
        <fullName evidence="3">Polyketide cyclase</fullName>
    </recommendedName>
</protein>
<keyword evidence="2" id="KW-1185">Reference proteome</keyword>
<organism evidence="1 2">
    <name type="scientific">Amycolatopsis rifamycinica</name>
    <dbReference type="NCBI Taxonomy" id="287986"/>
    <lineage>
        <taxon>Bacteria</taxon>
        <taxon>Bacillati</taxon>
        <taxon>Actinomycetota</taxon>
        <taxon>Actinomycetes</taxon>
        <taxon>Pseudonocardiales</taxon>
        <taxon>Pseudonocardiaceae</taxon>
        <taxon>Amycolatopsis</taxon>
    </lineage>
</organism>
<proteinExistence type="predicted"/>
<dbReference type="eggNOG" id="ENOG5030CRY">
    <property type="taxonomic scope" value="Bacteria"/>
</dbReference>
<evidence type="ECO:0000313" key="2">
    <source>
        <dbReference type="Proteomes" id="UP000027345"/>
    </source>
</evidence>
<accession>A0A066U7A6</accession>
<name>A0A066U7A6_9PSEU</name>
<dbReference type="InterPro" id="IPR023393">
    <property type="entry name" value="START-like_dom_sf"/>
</dbReference>
<dbReference type="STRING" id="287986.DV20_14625"/>